<dbReference type="GO" id="GO:0004497">
    <property type="term" value="F:monooxygenase activity"/>
    <property type="evidence" value="ECO:0007669"/>
    <property type="project" value="UniProtKB-KW"/>
</dbReference>
<name>A0AAV9Q720_9PEZI</name>
<dbReference type="GO" id="GO:0020037">
    <property type="term" value="F:heme binding"/>
    <property type="evidence" value="ECO:0007669"/>
    <property type="project" value="InterPro"/>
</dbReference>
<reference evidence="8 9" key="1">
    <citation type="submission" date="2023-06" db="EMBL/GenBank/DDBJ databases">
        <title>Black Yeasts Isolated from many extreme environments.</title>
        <authorList>
            <person name="Coleine C."/>
            <person name="Stajich J.E."/>
            <person name="Selbmann L."/>
        </authorList>
    </citation>
    <scope>NUCLEOTIDE SEQUENCE [LARGE SCALE GENOMIC DNA]</scope>
    <source>
        <strain evidence="8 9">CCFEE 5887</strain>
    </source>
</reference>
<dbReference type="PRINTS" id="PR00385">
    <property type="entry name" value="P450"/>
</dbReference>
<keyword evidence="7" id="KW-0812">Transmembrane</keyword>
<dbReference type="CDD" id="cd11065">
    <property type="entry name" value="CYP64-like"/>
    <property type="match status" value="1"/>
</dbReference>
<evidence type="ECO:0000313" key="9">
    <source>
        <dbReference type="Proteomes" id="UP001345827"/>
    </source>
</evidence>
<comment type="cofactor">
    <cofactor evidence="5">
        <name>heme</name>
        <dbReference type="ChEBI" id="CHEBI:30413"/>
    </cofactor>
</comment>
<dbReference type="AlphaFoldDB" id="A0AAV9Q720"/>
<proteinExistence type="inferred from homology"/>
<keyword evidence="4 5" id="KW-0408">Iron</keyword>
<protein>
    <recommendedName>
        <fullName evidence="10">Cytochrome P450</fullName>
    </recommendedName>
</protein>
<evidence type="ECO:0000256" key="4">
    <source>
        <dbReference type="ARBA" id="ARBA00023004"/>
    </source>
</evidence>
<keyword evidence="2 5" id="KW-0479">Metal-binding</keyword>
<keyword evidence="7" id="KW-0472">Membrane</keyword>
<sequence>MSSGFQQLLTDHVRGVRTLYAIAIVGLLTFLFRLMRQATTLRVPKGYAPIPGPPGLPIIGNTLEVPVTNPQVIFKKWAQQYGEIHQIQLGFQRWVFLNSGSAAKEVIDKNSALSSSRPPMPSADFVSGYMRILLMSYGERWRNLRSVIHTMFTPKASLTFKPSQEFEAKQMIYDMYQSRHDDTSFYQHVRRYTTSIILTSTYGFRVPVWDCEDVREIYGLMADFGLASSPVYGLVDIFPVLLKLPGWMHWWEKPLVVMRERQKNIWLKYWNGMKAKIEQGVAPECFGRQMVEAGYNKKGISEIQAAFVAGTMIEAGSETTSGTFNSVILYLMANPDVVRTAQEEIARVVGDSRSPTWDDEEDLPYIRAIVKEILRVRPVASVGSPHYTDGDIVYGNHFIPKGTVVTINQYSIHEYPQRWTDADKFNPGRYLDYPLKAGQYVGQADPESRDHWSFGGGRRICPGMHLAENSLFILCAKFLWAFEPRPPLNGAGEEEKIVITEDHYESGTTTLPKLFRCRLIPRNDQVVGTLKAEWEQARREGFNLGDKHVDERGIVVGDAA</sequence>
<evidence type="ECO:0000256" key="6">
    <source>
        <dbReference type="RuleBase" id="RU000461"/>
    </source>
</evidence>
<gene>
    <name evidence="8" type="ORF">LTR25_005211</name>
</gene>
<dbReference type="PANTHER" id="PTHR46300:SF11">
    <property type="entry name" value="OXIDOREDUCTASE, PUTATIVE-RELATED"/>
    <property type="match status" value="1"/>
</dbReference>
<comment type="caution">
    <text evidence="8">The sequence shown here is derived from an EMBL/GenBank/DDBJ whole genome shotgun (WGS) entry which is preliminary data.</text>
</comment>
<comment type="similarity">
    <text evidence="1 6">Belongs to the cytochrome P450 family.</text>
</comment>
<evidence type="ECO:0000256" key="2">
    <source>
        <dbReference type="ARBA" id="ARBA00022723"/>
    </source>
</evidence>
<evidence type="ECO:0000313" key="8">
    <source>
        <dbReference type="EMBL" id="KAK5536537.1"/>
    </source>
</evidence>
<dbReference type="Pfam" id="PF00067">
    <property type="entry name" value="p450"/>
    <property type="match status" value="1"/>
</dbReference>
<dbReference type="PANTHER" id="PTHR46300">
    <property type="entry name" value="P450, PUTATIVE (EUROFUNG)-RELATED-RELATED"/>
    <property type="match status" value="1"/>
</dbReference>
<dbReference type="PRINTS" id="PR00463">
    <property type="entry name" value="EP450I"/>
</dbReference>
<dbReference type="GO" id="GO:0016705">
    <property type="term" value="F:oxidoreductase activity, acting on paired donors, with incorporation or reduction of molecular oxygen"/>
    <property type="evidence" value="ECO:0007669"/>
    <property type="project" value="InterPro"/>
</dbReference>
<dbReference type="GO" id="GO:0005506">
    <property type="term" value="F:iron ion binding"/>
    <property type="evidence" value="ECO:0007669"/>
    <property type="project" value="InterPro"/>
</dbReference>
<feature type="binding site" description="axial binding residue" evidence="5">
    <location>
        <position position="461"/>
    </location>
    <ligand>
        <name>heme</name>
        <dbReference type="ChEBI" id="CHEBI:30413"/>
    </ligand>
    <ligandPart>
        <name>Fe</name>
        <dbReference type="ChEBI" id="CHEBI:18248"/>
    </ligandPart>
</feature>
<organism evidence="8 9">
    <name type="scientific">Vermiconidia calcicola</name>
    <dbReference type="NCBI Taxonomy" id="1690605"/>
    <lineage>
        <taxon>Eukaryota</taxon>
        <taxon>Fungi</taxon>
        <taxon>Dikarya</taxon>
        <taxon>Ascomycota</taxon>
        <taxon>Pezizomycotina</taxon>
        <taxon>Dothideomycetes</taxon>
        <taxon>Dothideomycetidae</taxon>
        <taxon>Mycosphaerellales</taxon>
        <taxon>Extremaceae</taxon>
        <taxon>Vermiconidia</taxon>
    </lineage>
</organism>
<keyword evidence="3 6" id="KW-0560">Oxidoreductase</keyword>
<dbReference type="PROSITE" id="PS00086">
    <property type="entry name" value="CYTOCHROME_P450"/>
    <property type="match status" value="1"/>
</dbReference>
<keyword evidence="6" id="KW-0503">Monooxygenase</keyword>
<dbReference type="InterPro" id="IPR002401">
    <property type="entry name" value="Cyt_P450_E_grp-I"/>
</dbReference>
<evidence type="ECO:0000256" key="7">
    <source>
        <dbReference type="SAM" id="Phobius"/>
    </source>
</evidence>
<dbReference type="InterPro" id="IPR001128">
    <property type="entry name" value="Cyt_P450"/>
</dbReference>
<dbReference type="InterPro" id="IPR050364">
    <property type="entry name" value="Cytochrome_P450_fung"/>
</dbReference>
<dbReference type="InterPro" id="IPR017972">
    <property type="entry name" value="Cyt_P450_CS"/>
</dbReference>
<dbReference type="InterPro" id="IPR036396">
    <property type="entry name" value="Cyt_P450_sf"/>
</dbReference>
<evidence type="ECO:0008006" key="10">
    <source>
        <dbReference type="Google" id="ProtNLM"/>
    </source>
</evidence>
<dbReference type="Gene3D" id="1.10.630.10">
    <property type="entry name" value="Cytochrome P450"/>
    <property type="match status" value="1"/>
</dbReference>
<evidence type="ECO:0000256" key="5">
    <source>
        <dbReference type="PIRSR" id="PIRSR602401-1"/>
    </source>
</evidence>
<keyword evidence="5 6" id="KW-0349">Heme</keyword>
<dbReference type="EMBL" id="JAXLQG010000008">
    <property type="protein sequence ID" value="KAK5536537.1"/>
    <property type="molecule type" value="Genomic_DNA"/>
</dbReference>
<feature type="transmembrane region" description="Helical" evidence="7">
    <location>
        <begin position="18"/>
        <end position="35"/>
    </location>
</feature>
<evidence type="ECO:0000256" key="1">
    <source>
        <dbReference type="ARBA" id="ARBA00010617"/>
    </source>
</evidence>
<dbReference type="SUPFAM" id="SSF48264">
    <property type="entry name" value="Cytochrome P450"/>
    <property type="match status" value="1"/>
</dbReference>
<keyword evidence="9" id="KW-1185">Reference proteome</keyword>
<keyword evidence="7" id="KW-1133">Transmembrane helix</keyword>
<accession>A0AAV9Q720</accession>
<evidence type="ECO:0000256" key="3">
    <source>
        <dbReference type="ARBA" id="ARBA00023002"/>
    </source>
</evidence>
<dbReference type="Proteomes" id="UP001345827">
    <property type="component" value="Unassembled WGS sequence"/>
</dbReference>